<gene>
    <name evidence="2" type="ORF">C0J27_00715</name>
</gene>
<organism evidence="2 3">
    <name type="scientific">Candidatus Chromulinivorax destructor</name>
    <dbReference type="NCBI Taxonomy" id="2066483"/>
    <lineage>
        <taxon>Bacteria</taxon>
        <taxon>Candidatus Babelota</taxon>
        <taxon>Candidatus Babeliae</taxon>
        <taxon>Candidatus Babeliales</taxon>
        <taxon>Candidatus Chromulinivoraceae</taxon>
        <taxon>Candidatus Chromulinivorax</taxon>
    </lineage>
</organism>
<name>A0A345ZAF7_9BACT</name>
<keyword evidence="3" id="KW-1185">Reference proteome</keyword>
<dbReference type="KEGG" id="cdes:C0J27_00715"/>
<evidence type="ECO:0000256" key="1">
    <source>
        <dbReference type="SAM" id="MobiDB-lite"/>
    </source>
</evidence>
<feature type="region of interest" description="Disordered" evidence="1">
    <location>
        <begin position="95"/>
        <end position="115"/>
    </location>
</feature>
<evidence type="ECO:0000313" key="2">
    <source>
        <dbReference type="EMBL" id="AXK60274.1"/>
    </source>
</evidence>
<dbReference type="AlphaFoldDB" id="A0A345ZAF7"/>
<proteinExistence type="predicted"/>
<sequence>MIHIYRISTAFFLCSSLFLSAMEPYEMIRRSELKETAARDFQKKSSKESARKVPDAIKSEIAHKEQMHVTEKKTRQLSLEKTKPTRAQELNIHRELKEQDQPAIQPINLSPQTNTTIDTSSVTPIDSSLQLDIQTKNESNKNTTTTLVQNYGGGQSQILDLAQEKVQSEYENALQKAIASSVIDTPIQSHGIDEFLDEHIQHAAHELFHITPTQTPTKAPSNLPLQIRKIAEQIRKYNSIKNYSNMHDMAEFIQTMHNFLKESKLVMLSETILKNMAQAYTTASKLSYELTEQKRLFTIDAIPLHVRQIFDSSLAAYNNIALIQNTNVMMKTIYETNGSIEKIINTMDTSFTNIAEDEQDGLQILFMTFVLIFKTSIAATSMVINDANQRYKIIEPLIIMPIF</sequence>
<evidence type="ECO:0000313" key="3">
    <source>
        <dbReference type="Proteomes" id="UP000254834"/>
    </source>
</evidence>
<dbReference type="EMBL" id="CP025544">
    <property type="protein sequence ID" value="AXK60274.1"/>
    <property type="molecule type" value="Genomic_DNA"/>
</dbReference>
<reference evidence="2 3" key="1">
    <citation type="submission" date="2017-12" db="EMBL/GenBank/DDBJ databases">
        <title>Chromulinavorax destructans is a abundant pathogen of dominant heterotrophic picoflagllates.</title>
        <authorList>
            <person name="Deeg C.M."/>
            <person name="Zimmer M."/>
            <person name="Suttle C.A."/>
        </authorList>
    </citation>
    <scope>NUCLEOTIDE SEQUENCE [LARGE SCALE GENOMIC DNA]</scope>
    <source>
        <strain evidence="2 3">SeV1</strain>
    </source>
</reference>
<dbReference type="RefSeq" id="WP_115585289.1">
    <property type="nucleotide sequence ID" value="NZ_CP025544.1"/>
</dbReference>
<accession>A0A345ZAF7</accession>
<dbReference type="Proteomes" id="UP000254834">
    <property type="component" value="Chromosome"/>
</dbReference>
<protein>
    <submittedName>
        <fullName evidence="2">Uncharacterized protein</fullName>
    </submittedName>
</protein>